<evidence type="ECO:0000313" key="2">
    <source>
        <dbReference type="EMBL" id="QDI74055.1"/>
    </source>
</evidence>
<feature type="transmembrane region" description="Helical" evidence="1">
    <location>
        <begin position="83"/>
        <end position="103"/>
    </location>
</feature>
<keyword evidence="1" id="KW-0812">Transmembrane</keyword>
<reference evidence="2 3" key="1">
    <citation type="submission" date="2019-02" db="EMBL/GenBank/DDBJ databases">
        <title>Spindle-shaped viruses infect a marine ammonia-oxidizing thaumarchaeon.</title>
        <authorList>
            <person name="Kim J.-G."/>
            <person name="Kim S.-J."/>
            <person name="Rhee S.-K."/>
        </authorList>
    </citation>
    <scope>NUCLEOTIDE SEQUENCE [LARGE SCALE GENOMIC DNA]</scope>
    <source>
        <strain evidence="2">NSV4</strain>
    </source>
</reference>
<keyword evidence="1" id="KW-0472">Membrane</keyword>
<accession>A0A514K340</accession>
<protein>
    <submittedName>
        <fullName evidence="2">Uncharacterized protein</fullName>
    </submittedName>
</protein>
<organism evidence="2 3">
    <name type="scientific">Nitrosopumilus spindle-shaped virus</name>
    <dbReference type="NCBI Taxonomy" id="2508184"/>
    <lineage>
        <taxon>Viruses</taxon>
        <taxon>Viruses incertae sedis</taxon>
        <taxon>Thaspiviridae</taxon>
        <taxon>Nitmarvirus</taxon>
        <taxon>Nitmarvirus maris</taxon>
        <taxon>Nitmarvirus NSV1</taxon>
    </lineage>
</organism>
<evidence type="ECO:0000256" key="1">
    <source>
        <dbReference type="SAM" id="Phobius"/>
    </source>
</evidence>
<dbReference type="Proteomes" id="UP000320887">
    <property type="component" value="Segment"/>
</dbReference>
<sequence>MSSELFEDPSLLSANFISSLTDEELLEQLKYFKITAEESKGTTAYFSASKNFENLYSEAQNRKLVSSIPIIDNIQKESLTKPYLPYVVYGVSLFSVLTIIIYLKNKRSK</sequence>
<proteinExistence type="predicted"/>
<name>A0A514K340_9VIRU</name>
<keyword evidence="1" id="KW-1133">Transmembrane helix</keyword>
<dbReference type="EMBL" id="MK570056">
    <property type="protein sequence ID" value="QDI74055.1"/>
    <property type="molecule type" value="Genomic_DNA"/>
</dbReference>
<evidence type="ECO:0000313" key="3">
    <source>
        <dbReference type="Proteomes" id="UP000320887"/>
    </source>
</evidence>